<gene>
    <name evidence="2" type="ORF">H920_12706</name>
</gene>
<name>A0A091D4D9_FUKDA</name>
<evidence type="ECO:0000313" key="3">
    <source>
        <dbReference type="Proteomes" id="UP000028990"/>
    </source>
</evidence>
<dbReference type="EMBL" id="KN123317">
    <property type="protein sequence ID" value="KFO25902.1"/>
    <property type="molecule type" value="Genomic_DNA"/>
</dbReference>
<feature type="region of interest" description="Disordered" evidence="1">
    <location>
        <begin position="135"/>
        <end position="158"/>
    </location>
</feature>
<feature type="compositionally biased region" description="Basic residues" evidence="1">
    <location>
        <begin position="9"/>
        <end position="21"/>
    </location>
</feature>
<organism evidence="2 3">
    <name type="scientific">Fukomys damarensis</name>
    <name type="common">Damaraland mole rat</name>
    <name type="synonym">Cryptomys damarensis</name>
    <dbReference type="NCBI Taxonomy" id="885580"/>
    <lineage>
        <taxon>Eukaryota</taxon>
        <taxon>Metazoa</taxon>
        <taxon>Chordata</taxon>
        <taxon>Craniata</taxon>
        <taxon>Vertebrata</taxon>
        <taxon>Euteleostomi</taxon>
        <taxon>Mammalia</taxon>
        <taxon>Eutheria</taxon>
        <taxon>Euarchontoglires</taxon>
        <taxon>Glires</taxon>
        <taxon>Rodentia</taxon>
        <taxon>Hystricomorpha</taxon>
        <taxon>Bathyergidae</taxon>
        <taxon>Fukomys</taxon>
    </lineage>
</organism>
<protein>
    <submittedName>
        <fullName evidence="2">Uncharacterized protein</fullName>
    </submittedName>
</protein>
<dbReference type="Proteomes" id="UP000028990">
    <property type="component" value="Unassembled WGS sequence"/>
</dbReference>
<evidence type="ECO:0000313" key="2">
    <source>
        <dbReference type="EMBL" id="KFO25902.1"/>
    </source>
</evidence>
<reference evidence="2 3" key="1">
    <citation type="submission" date="2013-11" db="EMBL/GenBank/DDBJ databases">
        <title>The Damaraland mole rat (Fukomys damarensis) genome and evolution of African mole rats.</title>
        <authorList>
            <person name="Gladyshev V.N."/>
            <person name="Fang X."/>
        </authorList>
    </citation>
    <scope>NUCLEOTIDE SEQUENCE [LARGE SCALE GENOMIC DNA]</scope>
    <source>
        <tissue evidence="2">Liver</tissue>
    </source>
</reference>
<sequence length="158" mass="17499">MLLDQVNGRYKRKVIPPRKGHGSSDKKEKETNIGYETQGKSVLNYLYPSLNVPLLFLAVKKSKKKVIHFPPSSQDDCFFEKVSLGEEALEDSKVQHRDQGPSSTPEEQQRVLLTLLGQAIPRGVTCFIEEQKESPGSHAQSCETSKLASGEAGNTLTI</sequence>
<proteinExistence type="predicted"/>
<dbReference type="AlphaFoldDB" id="A0A091D4D9"/>
<evidence type="ECO:0000256" key="1">
    <source>
        <dbReference type="SAM" id="MobiDB-lite"/>
    </source>
</evidence>
<accession>A0A091D4D9</accession>
<keyword evidence="3" id="KW-1185">Reference proteome</keyword>
<feature type="region of interest" description="Disordered" evidence="1">
    <location>
        <begin position="1"/>
        <end position="33"/>
    </location>
</feature>
<feature type="compositionally biased region" description="Polar residues" evidence="1">
    <location>
        <begin position="137"/>
        <end position="158"/>
    </location>
</feature>
<feature type="compositionally biased region" description="Basic and acidic residues" evidence="1">
    <location>
        <begin position="22"/>
        <end position="31"/>
    </location>
</feature>